<sequence length="126" mass="14466">MIDVNSNKFWYTFSIIGVIILGITVAIIQTWTDRQYEIVDTETMINSKISKCRPDHGASYVELTNKRKILIPQCTNYSYSKSGLCDIIKSGDSIYKKENNDTIIILKNHQKFIFTVGKALNVPNWK</sequence>
<organism evidence="2 3">
    <name type="scientific">Prolixibacter bellariivorans</name>
    <dbReference type="NCBI Taxonomy" id="314319"/>
    <lineage>
        <taxon>Bacteria</taxon>
        <taxon>Pseudomonadati</taxon>
        <taxon>Bacteroidota</taxon>
        <taxon>Bacteroidia</taxon>
        <taxon>Marinilabiliales</taxon>
        <taxon>Prolixibacteraceae</taxon>
        <taxon>Prolixibacter</taxon>
    </lineage>
</organism>
<comment type="caution">
    <text evidence="2">The sequence shown here is derived from an EMBL/GenBank/DDBJ whole genome shotgun (WGS) entry which is preliminary data.</text>
</comment>
<dbReference type="Proteomes" id="UP000391834">
    <property type="component" value="Unassembled WGS sequence"/>
</dbReference>
<gene>
    <name evidence="2" type="ORF">PbJCM13498_32110</name>
</gene>
<evidence type="ECO:0000256" key="1">
    <source>
        <dbReference type="SAM" id="Phobius"/>
    </source>
</evidence>
<keyword evidence="1" id="KW-1133">Transmembrane helix</keyword>
<dbReference type="OrthoDB" id="1264603at2"/>
<evidence type="ECO:0000313" key="2">
    <source>
        <dbReference type="EMBL" id="GET34348.1"/>
    </source>
</evidence>
<keyword evidence="1" id="KW-0472">Membrane</keyword>
<protein>
    <submittedName>
        <fullName evidence="2">Uncharacterized protein</fullName>
    </submittedName>
</protein>
<evidence type="ECO:0000313" key="3">
    <source>
        <dbReference type="Proteomes" id="UP000391834"/>
    </source>
</evidence>
<reference evidence="2 3" key="1">
    <citation type="submission" date="2019-10" db="EMBL/GenBank/DDBJ databases">
        <title>Prolixibacter strains distinguished by the presence of nitrate reductase genes were adept at nitrate-dependent anaerobic corrosion of metallic iron and carbon steel.</title>
        <authorList>
            <person name="Iino T."/>
            <person name="Shono N."/>
            <person name="Ito K."/>
            <person name="Nakamura R."/>
            <person name="Sueoka K."/>
            <person name="Harayama S."/>
            <person name="Ohkuma M."/>
        </authorList>
    </citation>
    <scope>NUCLEOTIDE SEQUENCE [LARGE SCALE GENOMIC DNA]</scope>
    <source>
        <strain evidence="2 3">JCM 13498</strain>
    </source>
</reference>
<dbReference type="RefSeq" id="WP_025864666.1">
    <property type="nucleotide sequence ID" value="NZ_BLAX01000001.1"/>
</dbReference>
<keyword evidence="3" id="KW-1185">Reference proteome</keyword>
<name>A0A5M4B344_9BACT</name>
<proteinExistence type="predicted"/>
<dbReference type="EMBL" id="BLAX01000001">
    <property type="protein sequence ID" value="GET34348.1"/>
    <property type="molecule type" value="Genomic_DNA"/>
</dbReference>
<dbReference type="AlphaFoldDB" id="A0A5M4B344"/>
<accession>A0A5M4B344</accession>
<feature type="transmembrane region" description="Helical" evidence="1">
    <location>
        <begin position="9"/>
        <end position="31"/>
    </location>
</feature>
<keyword evidence="1" id="KW-0812">Transmembrane</keyword>